<feature type="region of interest" description="Disordered" evidence="6">
    <location>
        <begin position="1"/>
        <end position="26"/>
    </location>
</feature>
<dbReference type="Proteomes" id="UP001150538">
    <property type="component" value="Unassembled WGS sequence"/>
</dbReference>
<organism evidence="9 10">
    <name type="scientific">Mycoemilia scoparia</name>
    <dbReference type="NCBI Taxonomy" id="417184"/>
    <lineage>
        <taxon>Eukaryota</taxon>
        <taxon>Fungi</taxon>
        <taxon>Fungi incertae sedis</taxon>
        <taxon>Zoopagomycota</taxon>
        <taxon>Kickxellomycotina</taxon>
        <taxon>Kickxellomycetes</taxon>
        <taxon>Kickxellales</taxon>
        <taxon>Kickxellaceae</taxon>
        <taxon>Mycoemilia</taxon>
    </lineage>
</organism>
<feature type="compositionally biased region" description="Polar residues" evidence="6">
    <location>
        <begin position="256"/>
        <end position="268"/>
    </location>
</feature>
<dbReference type="EMBL" id="JANBPU010000002">
    <property type="protein sequence ID" value="KAJ1921901.1"/>
    <property type="molecule type" value="Genomic_DNA"/>
</dbReference>
<evidence type="ECO:0000256" key="6">
    <source>
        <dbReference type="SAM" id="MobiDB-lite"/>
    </source>
</evidence>
<dbReference type="SUPFAM" id="SSF103473">
    <property type="entry name" value="MFS general substrate transporter"/>
    <property type="match status" value="1"/>
</dbReference>
<dbReference type="Pfam" id="PF07690">
    <property type="entry name" value="MFS_1"/>
    <property type="match status" value="1"/>
</dbReference>
<dbReference type="PANTHER" id="PTHR23504:SF15">
    <property type="entry name" value="MAJOR FACILITATOR SUPERFAMILY (MFS) PROFILE DOMAIN-CONTAINING PROTEIN"/>
    <property type="match status" value="1"/>
</dbReference>
<feature type="transmembrane region" description="Helical" evidence="7">
    <location>
        <begin position="367"/>
        <end position="387"/>
    </location>
</feature>
<evidence type="ECO:0000256" key="3">
    <source>
        <dbReference type="ARBA" id="ARBA00022692"/>
    </source>
</evidence>
<proteinExistence type="predicted"/>
<dbReference type="GO" id="GO:0016020">
    <property type="term" value="C:membrane"/>
    <property type="evidence" value="ECO:0007669"/>
    <property type="project" value="UniProtKB-SubCell"/>
</dbReference>
<gene>
    <name evidence="9" type="ORF">H4219_000247</name>
</gene>
<dbReference type="CDD" id="cd17330">
    <property type="entry name" value="MFS_SLC46_TetA_like"/>
    <property type="match status" value="1"/>
</dbReference>
<keyword evidence="5 7" id="KW-0472">Membrane</keyword>
<dbReference type="InterPro" id="IPR020846">
    <property type="entry name" value="MFS_dom"/>
</dbReference>
<evidence type="ECO:0000256" key="1">
    <source>
        <dbReference type="ARBA" id="ARBA00004141"/>
    </source>
</evidence>
<feature type="transmembrane region" description="Helical" evidence="7">
    <location>
        <begin position="76"/>
        <end position="98"/>
    </location>
</feature>
<evidence type="ECO:0000256" key="2">
    <source>
        <dbReference type="ARBA" id="ARBA00022448"/>
    </source>
</evidence>
<feature type="compositionally biased region" description="Low complexity" evidence="6">
    <location>
        <begin position="269"/>
        <end position="285"/>
    </location>
</feature>
<sequence length="567" mass="62334">MKLPSWLKRRQDSTQRPLTSNGVDDVELPPETPLPWDQIITLLIVRITEPINFTMILPFMYFMVKDFNVAEDPKDIAWYAGVLAASFSVCQTMTVMSWGSLSDRIGRRPVILMGMAGNFISFLLFGLSKSFWMAMVARCINGLLNGNVGVAKSIMGELTDNTNRSRGFAMLPLCWNLGAIIGPTIGGFLSQPAKQYPGIFGGIWLFETFPYLLPCMIGSSLSLFGIIYGYFNLKETLNSGDNVPALPAADQEQDTRTSTKNSSPSQAVSTRSSSTTLPSTSSTASPHVSPDTEETPLLESTTNSSSGALEQEPPKPPKKVDIFTPLVVKVLLTNLTFSLAFSISEEVYPIWAASDISVGGLGFNERMIGFSLAMVGFTVIYLQLFVYPNLERRKGCIWCYRRGLTLLIPYHVAIPFLSYIAGLAQTHASRSLGASMASFNTDSPAYFAMWGVLIVLLLLRMVGTVLCFTSINIILTNVAPSTSALGKLNGAQQLIASTMRMAGPILAGILWSTSIKHTWPFPFNSHLVWNFSAVLFFITILNSTRIPNTVNRFAAKDREDRLRRNGQ</sequence>
<evidence type="ECO:0000256" key="7">
    <source>
        <dbReference type="SAM" id="Phobius"/>
    </source>
</evidence>
<evidence type="ECO:0000259" key="8">
    <source>
        <dbReference type="PROSITE" id="PS50850"/>
    </source>
</evidence>
<dbReference type="AlphaFoldDB" id="A0A9W8A9D6"/>
<keyword evidence="2" id="KW-0813">Transport</keyword>
<feature type="domain" description="Major facilitator superfamily (MFS) profile" evidence="8">
    <location>
        <begin position="38"/>
        <end position="545"/>
    </location>
</feature>
<feature type="transmembrane region" description="Helical" evidence="7">
    <location>
        <begin position="494"/>
        <end position="515"/>
    </location>
</feature>
<dbReference type="InterPro" id="IPR036259">
    <property type="entry name" value="MFS_trans_sf"/>
</dbReference>
<feature type="transmembrane region" description="Helical" evidence="7">
    <location>
        <begin position="407"/>
        <end position="427"/>
    </location>
</feature>
<feature type="compositionally biased region" description="Polar residues" evidence="6">
    <location>
        <begin position="298"/>
        <end position="308"/>
    </location>
</feature>
<dbReference type="PRINTS" id="PR01035">
    <property type="entry name" value="TCRTETA"/>
</dbReference>
<feature type="transmembrane region" description="Helical" evidence="7">
    <location>
        <begin position="209"/>
        <end position="231"/>
    </location>
</feature>
<evidence type="ECO:0000313" key="9">
    <source>
        <dbReference type="EMBL" id="KAJ1921901.1"/>
    </source>
</evidence>
<comment type="caution">
    <text evidence="9">The sequence shown here is derived from an EMBL/GenBank/DDBJ whole genome shotgun (WGS) entry which is preliminary data.</text>
</comment>
<evidence type="ECO:0000256" key="4">
    <source>
        <dbReference type="ARBA" id="ARBA00022989"/>
    </source>
</evidence>
<protein>
    <recommendedName>
        <fullName evidence="8">Major facilitator superfamily (MFS) profile domain-containing protein</fullName>
    </recommendedName>
</protein>
<feature type="transmembrane region" description="Helical" evidence="7">
    <location>
        <begin position="39"/>
        <end position="64"/>
    </location>
</feature>
<keyword evidence="10" id="KW-1185">Reference proteome</keyword>
<accession>A0A9W8A9D6</accession>
<dbReference type="Gene3D" id="1.20.1250.20">
    <property type="entry name" value="MFS general substrate transporter like domains"/>
    <property type="match status" value="1"/>
</dbReference>
<dbReference type="PANTHER" id="PTHR23504">
    <property type="entry name" value="MAJOR FACILITATOR SUPERFAMILY DOMAIN-CONTAINING PROTEIN 10"/>
    <property type="match status" value="1"/>
</dbReference>
<feature type="transmembrane region" description="Helical" evidence="7">
    <location>
        <begin position="168"/>
        <end position="189"/>
    </location>
</feature>
<evidence type="ECO:0000313" key="10">
    <source>
        <dbReference type="Proteomes" id="UP001150538"/>
    </source>
</evidence>
<feature type="transmembrane region" description="Helical" evidence="7">
    <location>
        <begin position="527"/>
        <end position="544"/>
    </location>
</feature>
<dbReference type="InterPro" id="IPR011701">
    <property type="entry name" value="MFS"/>
</dbReference>
<dbReference type="PROSITE" id="PS50850">
    <property type="entry name" value="MFS"/>
    <property type="match status" value="1"/>
</dbReference>
<dbReference type="OrthoDB" id="419616at2759"/>
<name>A0A9W8A9D6_9FUNG</name>
<feature type="transmembrane region" description="Helical" evidence="7">
    <location>
        <begin position="322"/>
        <end position="343"/>
    </location>
</feature>
<dbReference type="GO" id="GO:0022857">
    <property type="term" value="F:transmembrane transporter activity"/>
    <property type="evidence" value="ECO:0007669"/>
    <property type="project" value="InterPro"/>
</dbReference>
<keyword evidence="4 7" id="KW-1133">Transmembrane helix</keyword>
<feature type="region of interest" description="Disordered" evidence="6">
    <location>
        <begin position="244"/>
        <end position="317"/>
    </location>
</feature>
<feature type="transmembrane region" description="Helical" evidence="7">
    <location>
        <begin position="110"/>
        <end position="128"/>
    </location>
</feature>
<dbReference type="InterPro" id="IPR001958">
    <property type="entry name" value="Tet-R_TetA/multi-R_MdtG-like"/>
</dbReference>
<keyword evidence="3 7" id="KW-0812">Transmembrane</keyword>
<feature type="transmembrane region" description="Helical" evidence="7">
    <location>
        <begin position="447"/>
        <end position="474"/>
    </location>
</feature>
<comment type="subcellular location">
    <subcellularLocation>
        <location evidence="1">Membrane</location>
        <topology evidence="1">Multi-pass membrane protein</topology>
    </subcellularLocation>
</comment>
<evidence type="ECO:0000256" key="5">
    <source>
        <dbReference type="ARBA" id="ARBA00023136"/>
    </source>
</evidence>
<reference evidence="9" key="1">
    <citation type="submission" date="2022-07" db="EMBL/GenBank/DDBJ databases">
        <title>Phylogenomic reconstructions and comparative analyses of Kickxellomycotina fungi.</title>
        <authorList>
            <person name="Reynolds N.K."/>
            <person name="Stajich J.E."/>
            <person name="Barry K."/>
            <person name="Grigoriev I.V."/>
            <person name="Crous P."/>
            <person name="Smith M.E."/>
        </authorList>
    </citation>
    <scope>NUCLEOTIDE SEQUENCE</scope>
    <source>
        <strain evidence="9">NBRC 100468</strain>
    </source>
</reference>